<feature type="transmembrane region" description="Helical" evidence="13">
    <location>
        <begin position="40"/>
        <end position="59"/>
    </location>
</feature>
<evidence type="ECO:0000256" key="5">
    <source>
        <dbReference type="ARBA" id="ARBA00022692"/>
    </source>
</evidence>
<dbReference type="CDD" id="cd09154">
    <property type="entry name" value="PLDc_SMU_988_like_1"/>
    <property type="match status" value="1"/>
</dbReference>
<evidence type="ECO:0000313" key="16">
    <source>
        <dbReference type="Proteomes" id="UP000323039"/>
    </source>
</evidence>
<dbReference type="Pfam" id="PF13091">
    <property type="entry name" value="PLDc_2"/>
    <property type="match status" value="2"/>
</dbReference>
<dbReference type="GO" id="GO:0005886">
    <property type="term" value="C:plasma membrane"/>
    <property type="evidence" value="ECO:0007669"/>
    <property type="project" value="UniProtKB-SubCell"/>
</dbReference>
<comment type="subcellular location">
    <subcellularLocation>
        <location evidence="1">Cell membrane</location>
        <topology evidence="1">Multi-pass membrane protein</topology>
    </subcellularLocation>
</comment>
<name>A0A5B0DFK4_STRCR</name>
<evidence type="ECO:0000256" key="10">
    <source>
        <dbReference type="ARBA" id="ARBA00023209"/>
    </source>
</evidence>
<keyword evidence="6" id="KW-0677">Repeat</keyword>
<dbReference type="Proteomes" id="UP000323039">
    <property type="component" value="Unassembled WGS sequence"/>
</dbReference>
<feature type="domain" description="PLD phosphodiesterase" evidence="14">
    <location>
        <begin position="425"/>
        <end position="452"/>
    </location>
</feature>
<dbReference type="GO" id="GO:0008808">
    <property type="term" value="F:cardiolipin synthase activity"/>
    <property type="evidence" value="ECO:0007669"/>
    <property type="project" value="UniProtKB-UniRule"/>
</dbReference>
<dbReference type="PROSITE" id="PS50035">
    <property type="entry name" value="PLD"/>
    <property type="match status" value="2"/>
</dbReference>
<keyword evidence="8" id="KW-0443">Lipid metabolism</keyword>
<evidence type="ECO:0000259" key="14">
    <source>
        <dbReference type="PROSITE" id="PS50035"/>
    </source>
</evidence>
<proteinExistence type="predicted"/>
<keyword evidence="4" id="KW-0808">Transferase</keyword>
<keyword evidence="9 13" id="KW-0472">Membrane</keyword>
<comment type="caution">
    <text evidence="15">The sequence shown here is derived from an EMBL/GenBank/DDBJ whole genome shotgun (WGS) entry which is preliminary data.</text>
</comment>
<dbReference type="PANTHER" id="PTHR21248">
    <property type="entry name" value="CARDIOLIPIN SYNTHASE"/>
    <property type="match status" value="1"/>
</dbReference>
<evidence type="ECO:0000256" key="9">
    <source>
        <dbReference type="ARBA" id="ARBA00023136"/>
    </source>
</evidence>
<evidence type="ECO:0000256" key="13">
    <source>
        <dbReference type="SAM" id="Phobius"/>
    </source>
</evidence>
<dbReference type="GO" id="GO:0032049">
    <property type="term" value="P:cardiolipin biosynthetic process"/>
    <property type="evidence" value="ECO:0007669"/>
    <property type="project" value="UniProtKB-UniRule"/>
</dbReference>
<dbReference type="InterPro" id="IPR022924">
    <property type="entry name" value="Cardiolipin_synthase"/>
</dbReference>
<dbReference type="SMART" id="SM00155">
    <property type="entry name" value="PLDc"/>
    <property type="match status" value="2"/>
</dbReference>
<dbReference type="CDD" id="cd09160">
    <property type="entry name" value="PLDc_SMU_988_like_2"/>
    <property type="match status" value="1"/>
</dbReference>
<evidence type="ECO:0000256" key="3">
    <source>
        <dbReference type="ARBA" id="ARBA00022516"/>
    </source>
</evidence>
<evidence type="ECO:0000256" key="4">
    <source>
        <dbReference type="ARBA" id="ARBA00022679"/>
    </source>
</evidence>
<evidence type="ECO:0000256" key="8">
    <source>
        <dbReference type="ARBA" id="ARBA00023098"/>
    </source>
</evidence>
<evidence type="ECO:0000256" key="7">
    <source>
        <dbReference type="ARBA" id="ARBA00022989"/>
    </source>
</evidence>
<evidence type="ECO:0000256" key="6">
    <source>
        <dbReference type="ARBA" id="ARBA00022737"/>
    </source>
</evidence>
<keyword evidence="10" id="KW-0594">Phospholipid biosynthesis</keyword>
<evidence type="ECO:0000256" key="1">
    <source>
        <dbReference type="ARBA" id="ARBA00004651"/>
    </source>
</evidence>
<keyword evidence="2" id="KW-1003">Cell membrane</keyword>
<keyword evidence="5 13" id="KW-0812">Transmembrane</keyword>
<dbReference type="Gene3D" id="3.30.870.10">
    <property type="entry name" value="Endonuclease Chain A"/>
    <property type="match status" value="2"/>
</dbReference>
<dbReference type="InterPro" id="IPR001736">
    <property type="entry name" value="PLipase_D/transphosphatidylase"/>
</dbReference>
<dbReference type="SUPFAM" id="SSF56024">
    <property type="entry name" value="Phospholipase D/nuclease"/>
    <property type="match status" value="2"/>
</dbReference>
<accession>A0A5B0DFK4</accession>
<keyword evidence="7 13" id="KW-1133">Transmembrane helix</keyword>
<evidence type="ECO:0000313" key="15">
    <source>
        <dbReference type="EMBL" id="KAA0964735.1"/>
    </source>
</evidence>
<sequence>MNLGKFRLLMSKYGFSIIIMLLELFLVFAAFFYFNQLVPNWLSALVIASLYIGTILTIVNRNMPPESKVTWILFAVVPVFGFLLYLMIGERRLSKKEIQQLEKMDSMKFREDNSYDLRVELKQENKSAFGIVKSLLSMDHNADVYDGTASQYFPLGEEMFEAMLDDLRSAKKFIFLEFYIIDPGVMWNRVLEILVDKVQQGVEVKLLYDDIGCMATLSGDYTKRLRKMGIDAHKFNKVIPRMTVAYNNRDHRKILVVDGQVGYTGGINLADEYINHIVRFGHWKDGGVRLEGRAVKALTRLFLMNWYINRGEITDFDRYHFDSQRVEGKGLYIPYGSGPKPIYKEQVGKAVYQNIINQAIDYVYITTPYLIIDYDLTEDIKNAAMRGVDVRIVTPFIPDKKLIQIVTRGAYPDLLEAGVKIYEYTPGFIHSKNVISDDELAVVGTINFDYRSLVHHYENAVLMYQTESIADIKQDFEGLFDVSKEISLETLQNSWYQRLLKEIMQLFAPLL</sequence>
<keyword evidence="11" id="KW-1208">Phospholipid metabolism</keyword>
<evidence type="ECO:0000256" key="11">
    <source>
        <dbReference type="ARBA" id="ARBA00023264"/>
    </source>
</evidence>
<dbReference type="PANTHER" id="PTHR21248:SF22">
    <property type="entry name" value="PHOSPHOLIPASE D"/>
    <property type="match status" value="1"/>
</dbReference>
<dbReference type="Pfam" id="PF13396">
    <property type="entry name" value="PLDc_N"/>
    <property type="match status" value="1"/>
</dbReference>
<dbReference type="InterPro" id="IPR027379">
    <property type="entry name" value="CLS_N"/>
</dbReference>
<dbReference type="EMBL" id="VSJJ01000002">
    <property type="protein sequence ID" value="KAA0964735.1"/>
    <property type="molecule type" value="Genomic_DNA"/>
</dbReference>
<organism evidence="15 16">
    <name type="scientific">Streptococcus cristatus</name>
    <dbReference type="NCBI Taxonomy" id="45634"/>
    <lineage>
        <taxon>Bacteria</taxon>
        <taxon>Bacillati</taxon>
        <taxon>Bacillota</taxon>
        <taxon>Bacilli</taxon>
        <taxon>Lactobacillales</taxon>
        <taxon>Streptococcaceae</taxon>
        <taxon>Streptococcus</taxon>
    </lineage>
</organism>
<protein>
    <recommendedName>
        <fullName evidence="12">Cardiolipin synthase</fullName>
        <ecNumber evidence="12">2.7.8.-</ecNumber>
    </recommendedName>
</protein>
<keyword evidence="3" id="KW-0444">Lipid biosynthesis</keyword>
<evidence type="ECO:0000256" key="2">
    <source>
        <dbReference type="ARBA" id="ARBA00022475"/>
    </source>
</evidence>
<evidence type="ECO:0000256" key="12">
    <source>
        <dbReference type="NCBIfam" id="TIGR04265"/>
    </source>
</evidence>
<gene>
    <name evidence="15" type="primary">cls</name>
    <name evidence="15" type="ORF">FXF62_03660</name>
</gene>
<dbReference type="RefSeq" id="WP_149517679.1">
    <property type="nucleotide sequence ID" value="NZ_VSJJ01000002.1"/>
</dbReference>
<dbReference type="EC" id="2.7.8.-" evidence="12"/>
<dbReference type="AlphaFoldDB" id="A0A5B0DFK4"/>
<feature type="transmembrane region" description="Helical" evidence="13">
    <location>
        <begin position="12"/>
        <end position="34"/>
    </location>
</feature>
<feature type="transmembrane region" description="Helical" evidence="13">
    <location>
        <begin position="71"/>
        <end position="88"/>
    </location>
</feature>
<feature type="domain" description="PLD phosphodiesterase" evidence="14">
    <location>
        <begin position="246"/>
        <end position="273"/>
    </location>
</feature>
<reference evidence="15 16" key="1">
    <citation type="submission" date="2019-08" db="EMBL/GenBank/DDBJ databases">
        <title>Genome sequence and analysis of Streptococcus cristatus strain S22 isolated from throat swab of children scarlet fever in Hangzhou, China.</title>
        <authorList>
            <person name="Huang Y."/>
            <person name="Xie L."/>
        </authorList>
    </citation>
    <scope>NUCLEOTIDE SEQUENCE [LARGE SCALE GENOMIC DNA]</scope>
    <source>
        <strain evidence="15 16">S22</strain>
    </source>
</reference>
<dbReference type="NCBIfam" id="TIGR04265">
    <property type="entry name" value="bac_cardiolipin"/>
    <property type="match status" value="1"/>
</dbReference>
<dbReference type="InterPro" id="IPR025202">
    <property type="entry name" value="PLD-like_dom"/>
</dbReference>